<dbReference type="AlphaFoldDB" id="A0A564W9L9"/>
<evidence type="ECO:0008006" key="3">
    <source>
        <dbReference type="Google" id="ProtNLM"/>
    </source>
</evidence>
<organism evidence="1 2">
    <name type="scientific">Candidatus Defluviicoccus seviourii</name>
    <dbReference type="NCBI Taxonomy" id="2565273"/>
    <lineage>
        <taxon>Bacteria</taxon>
        <taxon>Pseudomonadati</taxon>
        <taxon>Pseudomonadota</taxon>
        <taxon>Alphaproteobacteria</taxon>
        <taxon>Rhodospirillales</taxon>
        <taxon>Rhodospirillaceae</taxon>
        <taxon>Defluviicoccus</taxon>
    </lineage>
</organism>
<keyword evidence="2" id="KW-1185">Reference proteome</keyword>
<dbReference type="PANTHER" id="PTHR37953">
    <property type="entry name" value="UPF0127 PROTEIN MJ1496"/>
    <property type="match status" value="1"/>
</dbReference>
<evidence type="ECO:0000313" key="2">
    <source>
        <dbReference type="Proteomes" id="UP000326641"/>
    </source>
</evidence>
<accession>A0A564W9L9</accession>
<evidence type="ECO:0000313" key="1">
    <source>
        <dbReference type="EMBL" id="VUX45176.1"/>
    </source>
</evidence>
<dbReference type="InterPro" id="IPR038695">
    <property type="entry name" value="Saro_0823-like_sf"/>
</dbReference>
<dbReference type="PANTHER" id="PTHR37953:SF1">
    <property type="entry name" value="UPF0127 PROTEIN MJ1496"/>
    <property type="match status" value="1"/>
</dbReference>
<dbReference type="EMBL" id="UXAT02000002">
    <property type="protein sequence ID" value="VUX45176.1"/>
    <property type="molecule type" value="Genomic_DNA"/>
</dbReference>
<gene>
    <name evidence="1" type="ORF">DF3PA_100024</name>
</gene>
<protein>
    <recommendedName>
        <fullName evidence="3">DUF192 domain-containing protein</fullName>
    </recommendedName>
</protein>
<reference evidence="1" key="1">
    <citation type="submission" date="2018-11" db="EMBL/GenBank/DDBJ databases">
        <authorList>
            <person name="Onetto C."/>
        </authorList>
    </citation>
    <scope>NUCLEOTIDE SEQUENCE [LARGE SCALE GENOMIC DNA]</scope>
</reference>
<name>A0A564W9L9_9PROT</name>
<comment type="caution">
    <text evidence="1">The sequence shown here is derived from an EMBL/GenBank/DDBJ whole genome shotgun (WGS) entry which is preliminary data.</text>
</comment>
<dbReference type="Proteomes" id="UP000326641">
    <property type="component" value="Unassembled WGS sequence"/>
</dbReference>
<proteinExistence type="predicted"/>
<dbReference type="InterPro" id="IPR003795">
    <property type="entry name" value="DUF192"/>
</dbReference>
<dbReference type="Gene3D" id="2.60.120.1140">
    <property type="entry name" value="Protein of unknown function DUF192"/>
    <property type="match status" value="1"/>
</dbReference>
<sequence length="181" mass="19572">MRAEPDTLTRYRQHRWLGLCLVLALAVGFLLWGALPPAADPAEGRPPAADPAKNAGVLILATQSGRFPLTVEVADTPAARQQGLQGRRGLAENAGMLFDFGTPQPVAMWMLNTYIPLDMLFLDDAGRVVAIARNTVPLSLDRIGIDDPVRAVLEVQAGVADRLKVRAGDRVCHPIYPRNAC</sequence>
<dbReference type="Pfam" id="PF02643">
    <property type="entry name" value="DUF192"/>
    <property type="match status" value="1"/>
</dbReference>